<proteinExistence type="predicted"/>
<evidence type="ECO:0000313" key="2">
    <source>
        <dbReference type="EMBL" id="KAK0548771.1"/>
    </source>
</evidence>
<feature type="region of interest" description="Disordered" evidence="1">
    <location>
        <begin position="27"/>
        <end position="77"/>
    </location>
</feature>
<organism evidence="2 3">
    <name type="scientific">Tilletia horrida</name>
    <dbReference type="NCBI Taxonomy" id="155126"/>
    <lineage>
        <taxon>Eukaryota</taxon>
        <taxon>Fungi</taxon>
        <taxon>Dikarya</taxon>
        <taxon>Basidiomycota</taxon>
        <taxon>Ustilaginomycotina</taxon>
        <taxon>Exobasidiomycetes</taxon>
        <taxon>Tilletiales</taxon>
        <taxon>Tilletiaceae</taxon>
        <taxon>Tilletia</taxon>
    </lineage>
</organism>
<evidence type="ECO:0000313" key="3">
    <source>
        <dbReference type="Proteomes" id="UP001176517"/>
    </source>
</evidence>
<protein>
    <submittedName>
        <fullName evidence="2">Uncharacterized protein</fullName>
    </submittedName>
</protein>
<gene>
    <name evidence="2" type="ORF">OC846_004345</name>
</gene>
<feature type="compositionally biased region" description="Basic and acidic residues" evidence="1">
    <location>
        <begin position="46"/>
        <end position="55"/>
    </location>
</feature>
<reference evidence="2" key="1">
    <citation type="journal article" date="2023" name="PhytoFront">
        <title>Draft Genome Resources of Seven Strains of Tilletia horrida, Causal Agent of Kernel Smut of Rice.</title>
        <authorList>
            <person name="Khanal S."/>
            <person name="Antony Babu S."/>
            <person name="Zhou X.G."/>
        </authorList>
    </citation>
    <scope>NUCLEOTIDE SEQUENCE</scope>
    <source>
        <strain evidence="2">TX6</strain>
    </source>
</reference>
<dbReference type="EMBL" id="JAPDMZ010000128">
    <property type="protein sequence ID" value="KAK0548771.1"/>
    <property type="molecule type" value="Genomic_DNA"/>
</dbReference>
<sequence length="77" mass="8426">MAASVANQAARAMDTAVDDAERLFKSASRWSSTERGRHAHGSDQSLPKKDAESTQHRSTFSKAYKEHARGFSKCSAI</sequence>
<dbReference type="AlphaFoldDB" id="A0AAN6GNG0"/>
<evidence type="ECO:0000256" key="1">
    <source>
        <dbReference type="SAM" id="MobiDB-lite"/>
    </source>
</evidence>
<dbReference type="Proteomes" id="UP001176517">
    <property type="component" value="Unassembled WGS sequence"/>
</dbReference>
<accession>A0AAN6GNG0</accession>
<comment type="caution">
    <text evidence="2">The sequence shown here is derived from an EMBL/GenBank/DDBJ whole genome shotgun (WGS) entry which is preliminary data.</text>
</comment>
<name>A0AAN6GNG0_9BASI</name>
<keyword evidence="3" id="KW-1185">Reference proteome</keyword>